<dbReference type="PROSITE" id="PS00107">
    <property type="entry name" value="PROTEIN_KINASE_ATP"/>
    <property type="match status" value="1"/>
</dbReference>
<evidence type="ECO:0000313" key="5">
    <source>
        <dbReference type="EMBL" id="EXX54554.1"/>
    </source>
</evidence>
<reference evidence="5 6" key="1">
    <citation type="submission" date="2014-02" db="EMBL/GenBank/DDBJ databases">
        <title>Single nucleus genome sequencing reveals high similarity among nuclei of an endomycorrhizal fungus.</title>
        <authorList>
            <person name="Lin K."/>
            <person name="Geurts R."/>
            <person name="Zhang Z."/>
            <person name="Limpens E."/>
            <person name="Saunders D.G."/>
            <person name="Mu D."/>
            <person name="Pang E."/>
            <person name="Cao H."/>
            <person name="Cha H."/>
            <person name="Lin T."/>
            <person name="Zhou Q."/>
            <person name="Shang Y."/>
            <person name="Li Y."/>
            <person name="Ivanov S."/>
            <person name="Sharma T."/>
            <person name="Velzen R.V."/>
            <person name="Ruijter N.D."/>
            <person name="Aanen D.K."/>
            <person name="Win J."/>
            <person name="Kamoun S."/>
            <person name="Bisseling T."/>
            <person name="Huang S."/>
        </authorList>
    </citation>
    <scope>NUCLEOTIDE SEQUENCE [LARGE SCALE GENOMIC DNA]</scope>
    <source>
        <strain evidence="6">DAOM197198w</strain>
    </source>
</reference>
<dbReference type="GO" id="GO:0004672">
    <property type="term" value="F:protein kinase activity"/>
    <property type="evidence" value="ECO:0007669"/>
    <property type="project" value="InterPro"/>
</dbReference>
<evidence type="ECO:0000259" key="4">
    <source>
        <dbReference type="PROSITE" id="PS50011"/>
    </source>
</evidence>
<organism evidence="5 6">
    <name type="scientific">Rhizophagus irregularis (strain DAOM 197198w)</name>
    <name type="common">Glomus intraradices</name>
    <dbReference type="NCBI Taxonomy" id="1432141"/>
    <lineage>
        <taxon>Eukaryota</taxon>
        <taxon>Fungi</taxon>
        <taxon>Fungi incertae sedis</taxon>
        <taxon>Mucoromycota</taxon>
        <taxon>Glomeromycotina</taxon>
        <taxon>Glomeromycetes</taxon>
        <taxon>Glomerales</taxon>
        <taxon>Glomeraceae</taxon>
        <taxon>Rhizophagus</taxon>
    </lineage>
</organism>
<dbReference type="AlphaFoldDB" id="A0A015JI06"/>
<keyword evidence="2 3" id="KW-0067">ATP-binding</keyword>
<sequence length="815" mass="93087">MNETAAPKKKTLKVVEDGAEQVEAATNVAVPFANFLPFIEEVSRLLKEIVDIYQTAVINKGICGVMLDRVAIAESATKKFLKVRENEEFFSAENYVNLQKLVTVVGKIRKFLAEISQVRGLKKHTQAKNIEKTAMDLNKEFDSTIQLLEFAFMVDFSLRDDIDNKKIRADIEDLIENLQAIGGGGGRFDPNKNVSTIMDKSETNIFQSELLPYNDFEEVEVGENVGKKIKKYKRIKNGVNDFVVLKLVADESIKEEAKNNIKNQVTILSKLEECDNIIQFFGLTTIDGNKWFLVTEWAEYGNLREFYNTFGPLDVKAKVLFAIDISRGLSFLNAVEIVHCDIRAENILITDYQTAKIANFSSSKAVTDVTKNHKTTLERVRYCAPENSEKLGTQTKYNTKSEIYSFGILLWEIAEEKVPYANYNDIMAITELVGEKKYREPFSDASPLPKEYQDIAKKAVDHDPNYRPSFTKIFTVLQDLYMKTSSNSIGSSSPIGSEWIKKKMEEEDINYFEYNEFSKPIPIGKGGFGFVHKAETNDKKQVALKGLIDSVIDENVIKNFVKELKLLRMVSYHDNINRFLGITKDNIGYVMVLEYANEGNLREYLEKKFDSLQWENKIQMALDITRGLLCLHSRNIIHRDLHSKNILVNDGKLLIADFGLSKQLTEVTSNSTSNRMGIIEYVEPQCIRNVNYVKDKRSDVYSLGVLLWEITSGRPPFCHMVERDMLGYHISRENLREEPIEGTPLEYQQLYQKCWDGDPEKRPDINQIYKEILSQSNVNDISEQSEDSLVNNDSLDNLNIQSAQSDLCIKTELVL</sequence>
<feature type="domain" description="Protein kinase" evidence="4">
    <location>
        <begin position="205"/>
        <end position="482"/>
    </location>
</feature>
<feature type="binding site" evidence="3">
    <location>
        <position position="545"/>
    </location>
    <ligand>
        <name>ATP</name>
        <dbReference type="ChEBI" id="CHEBI:30616"/>
    </ligand>
</feature>
<dbReference type="Proteomes" id="UP000022910">
    <property type="component" value="Unassembled WGS sequence"/>
</dbReference>
<dbReference type="GO" id="GO:0097527">
    <property type="term" value="P:necroptotic signaling pathway"/>
    <property type="evidence" value="ECO:0007669"/>
    <property type="project" value="TreeGrafter"/>
</dbReference>
<dbReference type="InterPro" id="IPR051681">
    <property type="entry name" value="Ser/Thr_Kinases-Pseudokinases"/>
</dbReference>
<protein>
    <submittedName>
        <fullName evidence="5">Cdc15p</fullName>
    </submittedName>
</protein>
<proteinExistence type="predicted"/>
<dbReference type="SMR" id="A0A015JI06"/>
<dbReference type="PANTHER" id="PTHR44329:SF298">
    <property type="entry name" value="MIXED LINEAGE KINASE DOMAIN-LIKE PROTEIN"/>
    <property type="match status" value="1"/>
</dbReference>
<dbReference type="InterPro" id="IPR001245">
    <property type="entry name" value="Ser-Thr/Tyr_kinase_cat_dom"/>
</dbReference>
<gene>
    <name evidence="5" type="ORF">RirG_233460</name>
</gene>
<evidence type="ECO:0000256" key="3">
    <source>
        <dbReference type="PROSITE-ProRule" id="PRU10141"/>
    </source>
</evidence>
<evidence type="ECO:0000256" key="1">
    <source>
        <dbReference type="ARBA" id="ARBA00022741"/>
    </source>
</evidence>
<comment type="caution">
    <text evidence="5">The sequence shown here is derived from an EMBL/GenBank/DDBJ whole genome shotgun (WGS) entry which is preliminary data.</text>
</comment>
<dbReference type="PROSITE" id="PS00109">
    <property type="entry name" value="PROTEIN_KINASE_TYR"/>
    <property type="match status" value="1"/>
</dbReference>
<evidence type="ECO:0000313" key="6">
    <source>
        <dbReference type="Proteomes" id="UP000022910"/>
    </source>
</evidence>
<dbReference type="InterPro" id="IPR008266">
    <property type="entry name" value="Tyr_kinase_AS"/>
</dbReference>
<dbReference type="HOGENOM" id="CLU_346515_0_0_1"/>
<dbReference type="Gene3D" id="1.10.510.10">
    <property type="entry name" value="Transferase(Phosphotransferase) domain 1"/>
    <property type="match status" value="2"/>
</dbReference>
<name>A0A015JI06_RHIIW</name>
<dbReference type="PANTHER" id="PTHR44329">
    <property type="entry name" value="SERINE/THREONINE-PROTEIN KINASE TNNI3K-RELATED"/>
    <property type="match status" value="1"/>
</dbReference>
<dbReference type="EMBL" id="JEMT01028466">
    <property type="protein sequence ID" value="EXX54554.1"/>
    <property type="molecule type" value="Genomic_DNA"/>
</dbReference>
<accession>A0A015JI06</accession>
<dbReference type="InterPro" id="IPR036537">
    <property type="entry name" value="Adaptor_Cbl_N_dom_sf"/>
</dbReference>
<dbReference type="GO" id="GO:0007166">
    <property type="term" value="P:cell surface receptor signaling pathway"/>
    <property type="evidence" value="ECO:0007669"/>
    <property type="project" value="InterPro"/>
</dbReference>
<dbReference type="OrthoDB" id="2363972at2759"/>
<dbReference type="GO" id="GO:0005524">
    <property type="term" value="F:ATP binding"/>
    <property type="evidence" value="ECO:0007669"/>
    <property type="project" value="UniProtKB-UniRule"/>
</dbReference>
<dbReference type="Pfam" id="PF07714">
    <property type="entry name" value="PK_Tyr_Ser-Thr"/>
    <property type="match status" value="2"/>
</dbReference>
<dbReference type="PROSITE" id="PS50011">
    <property type="entry name" value="PROTEIN_KINASE_DOM"/>
    <property type="match status" value="2"/>
</dbReference>
<dbReference type="InterPro" id="IPR011009">
    <property type="entry name" value="Kinase-like_dom_sf"/>
</dbReference>
<evidence type="ECO:0000256" key="2">
    <source>
        <dbReference type="ARBA" id="ARBA00022840"/>
    </source>
</evidence>
<dbReference type="PRINTS" id="PR00109">
    <property type="entry name" value="TYRKINASE"/>
</dbReference>
<dbReference type="InterPro" id="IPR000719">
    <property type="entry name" value="Prot_kinase_dom"/>
</dbReference>
<dbReference type="CDD" id="cd21037">
    <property type="entry name" value="MLKL_NTD"/>
    <property type="match status" value="1"/>
</dbReference>
<dbReference type="InterPro" id="IPR059179">
    <property type="entry name" value="MLKL-like_MCAfunc"/>
</dbReference>
<keyword evidence="6" id="KW-1185">Reference proteome</keyword>
<dbReference type="Gene3D" id="1.20.930.20">
    <property type="entry name" value="Adaptor protein Cbl, N-terminal domain"/>
    <property type="match status" value="1"/>
</dbReference>
<keyword evidence="1 3" id="KW-0547">Nucleotide-binding</keyword>
<feature type="domain" description="Protein kinase" evidence="4">
    <location>
        <begin position="517"/>
        <end position="778"/>
    </location>
</feature>
<dbReference type="STRING" id="1432141.A0A015JI06"/>
<dbReference type="InterPro" id="IPR017441">
    <property type="entry name" value="Protein_kinase_ATP_BS"/>
</dbReference>
<dbReference type="SUPFAM" id="SSF56112">
    <property type="entry name" value="Protein kinase-like (PK-like)"/>
    <property type="match status" value="2"/>
</dbReference>